<name>A0ACC0MT92_RHOML</name>
<proteinExistence type="predicted"/>
<evidence type="ECO:0000313" key="2">
    <source>
        <dbReference type="Proteomes" id="UP001062846"/>
    </source>
</evidence>
<sequence>MKDQNEYLNVKADDFEDAVTFLTKVKGAYSHDEGRYKSFVDIINRVNIDKNFVEAYTEVCNLFHDRRDLIVGFTKFLPVADKNDA</sequence>
<accession>A0ACC0MT92</accession>
<comment type="caution">
    <text evidence="1">The sequence shown here is derived from an EMBL/GenBank/DDBJ whole genome shotgun (WGS) entry which is preliminary data.</text>
</comment>
<gene>
    <name evidence="1" type="ORF">RHMOL_Rhmol08G0226400</name>
</gene>
<keyword evidence="2" id="KW-1185">Reference proteome</keyword>
<reference evidence="1" key="1">
    <citation type="submission" date="2022-02" db="EMBL/GenBank/DDBJ databases">
        <title>Plant Genome Project.</title>
        <authorList>
            <person name="Zhang R.-G."/>
        </authorList>
    </citation>
    <scope>NUCLEOTIDE SEQUENCE</scope>
    <source>
        <strain evidence="1">AT1</strain>
    </source>
</reference>
<protein>
    <submittedName>
        <fullName evidence="1">Uncharacterized protein</fullName>
    </submittedName>
</protein>
<dbReference type="Proteomes" id="UP001062846">
    <property type="component" value="Chromosome 8"/>
</dbReference>
<organism evidence="1 2">
    <name type="scientific">Rhododendron molle</name>
    <name type="common">Chinese azalea</name>
    <name type="synonym">Azalea mollis</name>
    <dbReference type="NCBI Taxonomy" id="49168"/>
    <lineage>
        <taxon>Eukaryota</taxon>
        <taxon>Viridiplantae</taxon>
        <taxon>Streptophyta</taxon>
        <taxon>Embryophyta</taxon>
        <taxon>Tracheophyta</taxon>
        <taxon>Spermatophyta</taxon>
        <taxon>Magnoliopsida</taxon>
        <taxon>eudicotyledons</taxon>
        <taxon>Gunneridae</taxon>
        <taxon>Pentapetalae</taxon>
        <taxon>asterids</taxon>
        <taxon>Ericales</taxon>
        <taxon>Ericaceae</taxon>
        <taxon>Ericoideae</taxon>
        <taxon>Rhodoreae</taxon>
        <taxon>Rhododendron</taxon>
    </lineage>
</organism>
<dbReference type="EMBL" id="CM046395">
    <property type="protein sequence ID" value="KAI8543538.1"/>
    <property type="molecule type" value="Genomic_DNA"/>
</dbReference>
<evidence type="ECO:0000313" key="1">
    <source>
        <dbReference type="EMBL" id="KAI8543538.1"/>
    </source>
</evidence>